<dbReference type="OrthoDB" id="4369409at2"/>
<proteinExistence type="inferred from homology"/>
<dbReference type="FunFam" id="3.40.50.720:FF:000413">
    <property type="entry name" value="Trans-acting enoyl reductase"/>
    <property type="match status" value="1"/>
</dbReference>
<dbReference type="InterPro" id="IPR051276">
    <property type="entry name" value="Saccharopine_DH-like_oxidrdct"/>
</dbReference>
<dbReference type="EMBL" id="RJJQ01000003">
    <property type="protein sequence ID" value="RNI24349.1"/>
    <property type="molecule type" value="Genomic_DNA"/>
</dbReference>
<dbReference type="Pfam" id="PF03435">
    <property type="entry name" value="Sacchrp_dh_NADP"/>
    <property type="match status" value="1"/>
</dbReference>
<evidence type="ECO:0000313" key="3">
    <source>
        <dbReference type="EMBL" id="RNI24349.1"/>
    </source>
</evidence>
<dbReference type="Gene3D" id="3.40.50.720">
    <property type="entry name" value="NAD(P)-binding Rossmann-like Domain"/>
    <property type="match status" value="1"/>
</dbReference>
<dbReference type="Proteomes" id="UP000271678">
    <property type="component" value="Unassembled WGS sequence"/>
</dbReference>
<protein>
    <submittedName>
        <fullName evidence="3">Enoyl-ACP reductase</fullName>
    </submittedName>
</protein>
<dbReference type="SUPFAM" id="SSF51735">
    <property type="entry name" value="NAD(P)-binding Rossmann-fold domains"/>
    <property type="match status" value="1"/>
</dbReference>
<dbReference type="GO" id="GO:0005886">
    <property type="term" value="C:plasma membrane"/>
    <property type="evidence" value="ECO:0007669"/>
    <property type="project" value="TreeGrafter"/>
</dbReference>
<dbReference type="PANTHER" id="PTHR12286:SF5">
    <property type="entry name" value="SACCHAROPINE DEHYDROGENASE-LIKE OXIDOREDUCTASE"/>
    <property type="match status" value="1"/>
</dbReference>
<feature type="domain" description="Saccharopine dehydrogenase NADP binding" evidence="2">
    <location>
        <begin position="15"/>
        <end position="142"/>
    </location>
</feature>
<accession>A0A3M9MFM0</accession>
<evidence type="ECO:0000313" key="4">
    <source>
        <dbReference type="Proteomes" id="UP000271678"/>
    </source>
</evidence>
<evidence type="ECO:0000256" key="1">
    <source>
        <dbReference type="ARBA" id="ARBA00010591"/>
    </source>
</evidence>
<evidence type="ECO:0000259" key="2">
    <source>
        <dbReference type="Pfam" id="PF03435"/>
    </source>
</evidence>
<organism evidence="3 4">
    <name type="scientific">Flexivirga caeni</name>
    <dbReference type="NCBI Taxonomy" id="2294115"/>
    <lineage>
        <taxon>Bacteria</taxon>
        <taxon>Bacillati</taxon>
        <taxon>Actinomycetota</taxon>
        <taxon>Actinomycetes</taxon>
        <taxon>Micrococcales</taxon>
        <taxon>Dermacoccaceae</taxon>
        <taxon>Flexivirga</taxon>
    </lineage>
</organism>
<keyword evidence="4" id="KW-1185">Reference proteome</keyword>
<dbReference type="InterPro" id="IPR005097">
    <property type="entry name" value="Sacchrp_dh_NADP-bd"/>
</dbReference>
<dbReference type="InterPro" id="IPR036291">
    <property type="entry name" value="NAD(P)-bd_dom_sf"/>
</dbReference>
<dbReference type="RefSeq" id="WP_123270389.1">
    <property type="nucleotide sequence ID" value="NZ_RJJQ01000003.1"/>
</dbReference>
<dbReference type="GO" id="GO:0009247">
    <property type="term" value="P:glycolipid biosynthetic process"/>
    <property type="evidence" value="ECO:0007669"/>
    <property type="project" value="TreeGrafter"/>
</dbReference>
<dbReference type="PANTHER" id="PTHR12286">
    <property type="entry name" value="SACCHAROPINE DEHYDROGENASE-LIKE OXIDOREDUCTASE"/>
    <property type="match status" value="1"/>
</dbReference>
<name>A0A3M9MFM0_9MICO</name>
<gene>
    <name evidence="3" type="ORF">EFY87_05145</name>
</gene>
<comment type="caution">
    <text evidence="3">The sequence shown here is derived from an EMBL/GenBank/DDBJ whole genome shotgun (WGS) entry which is preliminary data.</text>
</comment>
<dbReference type="AlphaFoldDB" id="A0A3M9MFM0"/>
<sequence length="418" mass="43713">MSSTVGKVLQRQHDIVLYGATGFVGKLTAAHLARHAPDGVHIALAGRSTSRVEAVRDGLPAAARDWPIVVADSSDEASLRALAESSKVVISTVGPYARYGLPLVGACATAGTDYVDLTGEVLFVRESIDRFAAEAERTGARIVHSCGFDSVPSDLGALVLSRAVERDEAGELGDTTLYMAMKGGVSGGTIASAMNQLDEVRGDSAKRKLAGDKFALSPDRGAEPSGEWRDSAAVRYSPEIGAWTAPFVMATYNTRIVRRSNALLGHAYGRSFRYREVQRAGSGWRGRLAAYAVAGALAAGFGAMALPFLRPVVRRVLPSPGEGPSEQTQQSGHFRATLCTTTSTGASYRSTVAAQGDPGYAATAVMLGESALCLAVSRDDCPLPDGLSGGVLTPATALGEVLVARLRAKDFLIEAGRA</sequence>
<reference evidence="3 4" key="1">
    <citation type="submission" date="2018-11" db="EMBL/GenBank/DDBJ databases">
        <title>Draft genome of Simplicispira Flexivirga sp. BO-16.</title>
        <authorList>
            <person name="Im W.T."/>
        </authorList>
    </citation>
    <scope>NUCLEOTIDE SEQUENCE [LARGE SCALE GENOMIC DNA]</scope>
    <source>
        <strain evidence="3 4">BO-16</strain>
    </source>
</reference>
<comment type="similarity">
    <text evidence="1">Belongs to the saccharopine dehydrogenase family. Enoyl reductase subfamily.</text>
</comment>